<accession>A0A5E4NRC1</accession>
<organism evidence="1 2">
    <name type="scientific">Cinara cedri</name>
    <dbReference type="NCBI Taxonomy" id="506608"/>
    <lineage>
        <taxon>Eukaryota</taxon>
        <taxon>Metazoa</taxon>
        <taxon>Ecdysozoa</taxon>
        <taxon>Arthropoda</taxon>
        <taxon>Hexapoda</taxon>
        <taxon>Insecta</taxon>
        <taxon>Pterygota</taxon>
        <taxon>Neoptera</taxon>
        <taxon>Paraneoptera</taxon>
        <taxon>Hemiptera</taxon>
        <taxon>Sternorrhyncha</taxon>
        <taxon>Aphidomorpha</taxon>
        <taxon>Aphidoidea</taxon>
        <taxon>Aphididae</taxon>
        <taxon>Lachninae</taxon>
        <taxon>Cinara</taxon>
    </lineage>
</organism>
<proteinExistence type="predicted"/>
<evidence type="ECO:0000313" key="1">
    <source>
        <dbReference type="EMBL" id="VVC46479.1"/>
    </source>
</evidence>
<keyword evidence="2" id="KW-1185">Reference proteome</keyword>
<name>A0A5E4NRC1_9HEMI</name>
<dbReference type="Proteomes" id="UP000325440">
    <property type="component" value="Unassembled WGS sequence"/>
</dbReference>
<reference evidence="1 2" key="1">
    <citation type="submission" date="2019-08" db="EMBL/GenBank/DDBJ databases">
        <authorList>
            <person name="Alioto T."/>
            <person name="Alioto T."/>
            <person name="Gomez Garrido J."/>
        </authorList>
    </citation>
    <scope>NUCLEOTIDE SEQUENCE [LARGE SCALE GENOMIC DNA]</scope>
</reference>
<dbReference type="OrthoDB" id="6600976at2759"/>
<sequence length="102" mass="12124">MPLVTRKGVYPYEYTDSWEKLEDEIVLEKDQFYSTLTEENIKDAEYIHAKNVWNHFNCRTLGEYSGLYLKTDVMLLVDVFENFSDIYMTTCNLNSAYYYTAP</sequence>
<dbReference type="EMBL" id="CABPRJ010002549">
    <property type="protein sequence ID" value="VVC46479.1"/>
    <property type="molecule type" value="Genomic_DNA"/>
</dbReference>
<gene>
    <name evidence="1" type="ORF">CINCED_3A003045</name>
</gene>
<evidence type="ECO:0000313" key="2">
    <source>
        <dbReference type="Proteomes" id="UP000325440"/>
    </source>
</evidence>
<protein>
    <submittedName>
        <fullName evidence="1">Ribonuclease H-like domain</fullName>
    </submittedName>
</protein>
<dbReference type="AlphaFoldDB" id="A0A5E4NRC1"/>